<dbReference type="GO" id="GO:0042254">
    <property type="term" value="P:ribosome biogenesis"/>
    <property type="evidence" value="ECO:0007669"/>
    <property type="project" value="UniProtKB-KW"/>
</dbReference>
<dbReference type="STRING" id="1298598.JCM21714_602"/>
<comment type="caution">
    <text evidence="10">The sequence shown here is derived from an EMBL/GenBank/DDBJ whole genome shotgun (WGS) entry which is preliminary data.</text>
</comment>
<dbReference type="OrthoDB" id="9779790at2"/>
<comment type="function">
    <text evidence="5">Essential protein that is required for a late step of 50S ribosomal subunit assembly. Has GTPase activity that is stimulated by interaction with the immature 50S ribosome subunit. Binds to the 23S rRNA. Required for the association of ribosomal proteins rplP and rpmA with the large subunit.</text>
</comment>
<dbReference type="InterPro" id="IPR006073">
    <property type="entry name" value="GTP-bd"/>
</dbReference>
<dbReference type="GO" id="GO:0005525">
    <property type="term" value="F:GTP binding"/>
    <property type="evidence" value="ECO:0007669"/>
    <property type="project" value="UniProtKB-KW"/>
</dbReference>
<evidence type="ECO:0000313" key="10">
    <source>
        <dbReference type="EMBL" id="GAE91649.1"/>
    </source>
</evidence>
<protein>
    <recommendedName>
        <fullName evidence="1 7">Ribosome biogenesis GTPase A</fullName>
    </recommendedName>
</protein>
<dbReference type="PROSITE" id="PS51721">
    <property type="entry name" value="G_CP"/>
    <property type="match status" value="1"/>
</dbReference>
<comment type="subcellular location">
    <subcellularLocation>
        <location evidence="7">Cytoplasm</location>
    </subcellularLocation>
</comment>
<evidence type="ECO:0000256" key="4">
    <source>
        <dbReference type="ARBA" id="ARBA00023134"/>
    </source>
</evidence>
<keyword evidence="4 7" id="KW-0342">GTP-binding</keyword>
<dbReference type="Pfam" id="PF01926">
    <property type="entry name" value="MMR_HSR1"/>
    <property type="match status" value="1"/>
</dbReference>
<dbReference type="Gene3D" id="1.10.1580.10">
    <property type="match status" value="1"/>
</dbReference>
<keyword evidence="2" id="KW-0690">Ribosome biogenesis</keyword>
<evidence type="ECO:0000256" key="2">
    <source>
        <dbReference type="ARBA" id="ARBA00022517"/>
    </source>
</evidence>
<evidence type="ECO:0000256" key="3">
    <source>
        <dbReference type="ARBA" id="ARBA00022741"/>
    </source>
</evidence>
<keyword evidence="7" id="KW-0963">Cytoplasm</keyword>
<dbReference type="EMBL" id="BAVS01000001">
    <property type="protein sequence ID" value="GAE91649.1"/>
    <property type="molecule type" value="Genomic_DNA"/>
</dbReference>
<evidence type="ECO:0000256" key="6">
    <source>
        <dbReference type="ARBA" id="ARBA00025856"/>
    </source>
</evidence>
<gene>
    <name evidence="10" type="ORF">JCM21714_602</name>
</gene>
<comment type="similarity">
    <text evidence="7">Belongs to the TRAFAC class YlqF/YawG GTPase family. MTG1 subfamily.</text>
</comment>
<dbReference type="eggNOG" id="COG1161">
    <property type="taxonomic scope" value="Bacteria"/>
</dbReference>
<evidence type="ECO:0000256" key="5">
    <source>
        <dbReference type="ARBA" id="ARBA00025021"/>
    </source>
</evidence>
<dbReference type="PANTHER" id="PTHR45782:SF4">
    <property type="entry name" value="MITOCHONDRIAL RIBOSOME-ASSOCIATED GTPASE 1"/>
    <property type="match status" value="1"/>
</dbReference>
<feature type="binding site" evidence="8">
    <location>
        <position position="174"/>
    </location>
    <ligand>
        <name>GTP</name>
        <dbReference type="ChEBI" id="CHEBI:37565"/>
    </ligand>
</feature>
<dbReference type="InterPro" id="IPR027417">
    <property type="entry name" value="P-loop_NTPase"/>
</dbReference>
<dbReference type="PANTHER" id="PTHR45782">
    <property type="entry name" value="MITOCHONDRIAL RIBOSOME-ASSOCIATED GTPASE 1"/>
    <property type="match status" value="1"/>
</dbReference>
<organism evidence="10 11">
    <name type="scientific">Gracilibacillus boraciitolerans JCM 21714</name>
    <dbReference type="NCBI Taxonomy" id="1298598"/>
    <lineage>
        <taxon>Bacteria</taxon>
        <taxon>Bacillati</taxon>
        <taxon>Bacillota</taxon>
        <taxon>Bacilli</taxon>
        <taxon>Bacillales</taxon>
        <taxon>Bacillaceae</taxon>
        <taxon>Gracilibacillus</taxon>
    </lineage>
</organism>
<dbReference type="NCBIfam" id="TIGR03596">
    <property type="entry name" value="GTPase_YlqF"/>
    <property type="match status" value="1"/>
</dbReference>
<dbReference type="Gene3D" id="3.40.50.300">
    <property type="entry name" value="P-loop containing nucleotide triphosphate hydrolases"/>
    <property type="match status" value="1"/>
</dbReference>
<feature type="domain" description="CP-type G" evidence="9">
    <location>
        <begin position="14"/>
        <end position="178"/>
    </location>
</feature>
<dbReference type="Proteomes" id="UP000019102">
    <property type="component" value="Unassembled WGS sequence"/>
</dbReference>
<dbReference type="AlphaFoldDB" id="W4VFV9"/>
<evidence type="ECO:0000259" key="9">
    <source>
        <dbReference type="PROSITE" id="PS51721"/>
    </source>
</evidence>
<keyword evidence="11" id="KW-1185">Reference proteome</keyword>
<dbReference type="InterPro" id="IPR023179">
    <property type="entry name" value="GTP-bd_ortho_bundle_sf"/>
</dbReference>
<accession>W4VFV9</accession>
<comment type="subunit">
    <text evidence="6">Interacts with ctc. Interacts with the immature 50S ribosome subunit. 2 molecules of rbgA bind to one 50S subunit.</text>
</comment>
<keyword evidence="3 7" id="KW-0547">Nucleotide-binding</keyword>
<dbReference type="InterPro" id="IPR019991">
    <property type="entry name" value="GTP-bd_ribosome_bgen"/>
</dbReference>
<dbReference type="SUPFAM" id="SSF52540">
    <property type="entry name" value="P-loop containing nucleoside triphosphate hydrolases"/>
    <property type="match status" value="1"/>
</dbReference>
<dbReference type="InterPro" id="IPR016478">
    <property type="entry name" value="GTPase_MTG1"/>
</dbReference>
<sequence length="285" mass="32670">MPIQWFPGHMAKAKREVQEKLNLVDFVIELVDARAPYSSQNPLLQQILNQKPKMTVLMKDDLADSKWTSVWLSTFSQQGIKAISVNVNERRDIQKAIQTAKDMAYEKMERLKKKGIRPRPIRAMIIGIPNVGKSTLINRLANKKIAKTGDRPGITKQQQWIKVKKDFELLDTPGILWPKFEEEVVGYRLAAIGTIKDQLLPIEDVAAFVIQHLKKYYPKMLTDRYQLTEQYNDMDEVFEFIGKQRGGCLESGGHVNFEKTADIILQDLRSGKLGHITLEQPHTSE</sequence>
<evidence type="ECO:0000256" key="8">
    <source>
        <dbReference type="PIRSR" id="PIRSR006230-1"/>
    </source>
</evidence>
<proteinExistence type="inferred from homology"/>
<evidence type="ECO:0000256" key="7">
    <source>
        <dbReference type="PIRNR" id="PIRNR006230"/>
    </source>
</evidence>
<reference evidence="10 11" key="1">
    <citation type="journal article" date="2014" name="Genome Announc.">
        <title>Draft Genome Sequence of the Boron-Tolerant and Moderately Halotolerant Bacterium Gracilibacillus boraciitolerans JCM 21714T.</title>
        <authorList>
            <person name="Ahmed I."/>
            <person name="Oshima K."/>
            <person name="Suda W."/>
            <person name="Kitamura K."/>
            <person name="Iida T."/>
            <person name="Ohmori Y."/>
            <person name="Fujiwara T."/>
            <person name="Hattori M."/>
            <person name="Ohkuma M."/>
        </authorList>
    </citation>
    <scope>NUCLEOTIDE SEQUENCE [LARGE SCALE GENOMIC DNA]</scope>
    <source>
        <strain evidence="10 11">JCM 21714</strain>
    </source>
</reference>
<dbReference type="GO" id="GO:0003924">
    <property type="term" value="F:GTPase activity"/>
    <property type="evidence" value="ECO:0007669"/>
    <property type="project" value="TreeGrafter"/>
</dbReference>
<dbReference type="GO" id="GO:0005737">
    <property type="term" value="C:cytoplasm"/>
    <property type="evidence" value="ECO:0007669"/>
    <property type="project" value="UniProtKB-SubCell"/>
</dbReference>
<comment type="function">
    <text evidence="7">Required for a late step of 50S ribosomal subunit assembly. Has GTPase activity.</text>
</comment>
<evidence type="ECO:0000313" key="11">
    <source>
        <dbReference type="Proteomes" id="UP000019102"/>
    </source>
</evidence>
<dbReference type="GO" id="GO:0006412">
    <property type="term" value="P:translation"/>
    <property type="evidence" value="ECO:0007669"/>
    <property type="project" value="TreeGrafter"/>
</dbReference>
<dbReference type="PIRSF" id="PIRSF006230">
    <property type="entry name" value="MG442"/>
    <property type="match status" value="1"/>
</dbReference>
<feature type="binding site" evidence="8">
    <location>
        <begin position="130"/>
        <end position="135"/>
    </location>
    <ligand>
        <name>GTP</name>
        <dbReference type="ChEBI" id="CHEBI:37565"/>
    </ligand>
</feature>
<evidence type="ECO:0000256" key="1">
    <source>
        <dbReference type="ARBA" id="ARBA00014898"/>
    </source>
</evidence>
<dbReference type="CDD" id="cd01856">
    <property type="entry name" value="YlqF"/>
    <property type="match status" value="1"/>
</dbReference>
<dbReference type="RefSeq" id="WP_035721482.1">
    <property type="nucleotide sequence ID" value="NZ_BAVS01000001.1"/>
</dbReference>
<name>W4VFV9_9BACI</name>
<dbReference type="FunFam" id="3.40.50.300:FF:000590">
    <property type="entry name" value="Ribosome biogenesis GTPase A"/>
    <property type="match status" value="1"/>
</dbReference>
<dbReference type="InterPro" id="IPR030378">
    <property type="entry name" value="G_CP_dom"/>
</dbReference>